<dbReference type="GeneID" id="105364307"/>
<keyword evidence="2" id="KW-0732">Signal</keyword>
<name>A0AAJ7DXZ2_9HYME</name>
<feature type="region of interest" description="Disordered" evidence="1">
    <location>
        <begin position="299"/>
        <end position="322"/>
    </location>
</feature>
<sequence length="322" mass="35660">MKASLSLALLLVAVLGTAASHRHPELRTNEIDHEIESEPKLLVDCQHSDYRAYIKCLKREKRQHHGSGFGNTRVCLDECFEQNCTNATCLRECHSHCRKRLVETYSKTVETSFDCANGECAETRGSNSPNITTIVNITNLVPNATSCADAELNCHKHCNQGDGKCGANDESKCSHGDTKCGRDDGDRSEEKRKPEALPKIDINNVINNQFGPGFYPGADCACPGCNCYAYNPWQSSPQITIGIGGGPIGGCIYPMPWPCFQRFPNNLNLQTPAIDCAVCNNPFLRYRCDPSCAQDPRRNYTQSTMGPPLTSTPSYKWMKKQQ</sequence>
<feature type="compositionally biased region" description="Polar residues" evidence="1">
    <location>
        <begin position="299"/>
        <end position="314"/>
    </location>
</feature>
<dbReference type="RefSeq" id="XP_011500506.1">
    <property type="nucleotide sequence ID" value="XM_011502204.1"/>
</dbReference>
<dbReference type="AlphaFoldDB" id="A0AAJ7DXZ2"/>
<evidence type="ECO:0000256" key="1">
    <source>
        <dbReference type="SAM" id="MobiDB-lite"/>
    </source>
</evidence>
<evidence type="ECO:0000313" key="3">
    <source>
        <dbReference type="Proteomes" id="UP000695007"/>
    </source>
</evidence>
<feature type="chain" id="PRO_5042470982" evidence="2">
    <location>
        <begin position="21"/>
        <end position="322"/>
    </location>
</feature>
<proteinExistence type="predicted"/>
<dbReference type="Proteomes" id="UP000695007">
    <property type="component" value="Unplaced"/>
</dbReference>
<gene>
    <name evidence="4" type="primary">LOC105364307</name>
</gene>
<evidence type="ECO:0000256" key="2">
    <source>
        <dbReference type="SAM" id="SignalP"/>
    </source>
</evidence>
<accession>A0AAJ7DXZ2</accession>
<organism evidence="3 4">
    <name type="scientific">Ceratosolen solmsi marchali</name>
    <dbReference type="NCBI Taxonomy" id="326594"/>
    <lineage>
        <taxon>Eukaryota</taxon>
        <taxon>Metazoa</taxon>
        <taxon>Ecdysozoa</taxon>
        <taxon>Arthropoda</taxon>
        <taxon>Hexapoda</taxon>
        <taxon>Insecta</taxon>
        <taxon>Pterygota</taxon>
        <taxon>Neoptera</taxon>
        <taxon>Endopterygota</taxon>
        <taxon>Hymenoptera</taxon>
        <taxon>Apocrita</taxon>
        <taxon>Proctotrupomorpha</taxon>
        <taxon>Chalcidoidea</taxon>
        <taxon>Agaonidae</taxon>
        <taxon>Agaoninae</taxon>
        <taxon>Ceratosolen</taxon>
    </lineage>
</organism>
<protein>
    <submittedName>
        <fullName evidence="4">Uncharacterized protein LOC105364307 isoform X1</fullName>
    </submittedName>
</protein>
<dbReference type="KEGG" id="csol:105364307"/>
<reference evidence="4" key="1">
    <citation type="submission" date="2025-08" db="UniProtKB">
        <authorList>
            <consortium name="RefSeq"/>
        </authorList>
    </citation>
    <scope>IDENTIFICATION</scope>
</reference>
<feature type="signal peptide" evidence="2">
    <location>
        <begin position="1"/>
        <end position="20"/>
    </location>
</feature>
<keyword evidence="3" id="KW-1185">Reference proteome</keyword>
<feature type="compositionally biased region" description="Basic and acidic residues" evidence="1">
    <location>
        <begin position="167"/>
        <end position="194"/>
    </location>
</feature>
<feature type="region of interest" description="Disordered" evidence="1">
    <location>
        <begin position="165"/>
        <end position="194"/>
    </location>
</feature>
<evidence type="ECO:0000313" key="4">
    <source>
        <dbReference type="RefSeq" id="XP_011500506.1"/>
    </source>
</evidence>